<evidence type="ECO:0000256" key="3">
    <source>
        <dbReference type="ARBA" id="ARBA00022691"/>
    </source>
</evidence>
<evidence type="ECO:0000313" key="6">
    <source>
        <dbReference type="Proteomes" id="UP000308038"/>
    </source>
</evidence>
<dbReference type="InterPro" id="IPR029063">
    <property type="entry name" value="SAM-dependent_MTases_sf"/>
</dbReference>
<dbReference type="GO" id="GO:0008168">
    <property type="term" value="F:methyltransferase activity"/>
    <property type="evidence" value="ECO:0007669"/>
    <property type="project" value="UniProtKB-KW"/>
</dbReference>
<evidence type="ECO:0000256" key="1">
    <source>
        <dbReference type="ARBA" id="ARBA00022603"/>
    </source>
</evidence>
<dbReference type="PANTHER" id="PTHR43464:SF19">
    <property type="entry name" value="UBIQUINONE BIOSYNTHESIS O-METHYLTRANSFERASE, MITOCHONDRIAL"/>
    <property type="match status" value="1"/>
</dbReference>
<dbReference type="Gene3D" id="3.40.50.150">
    <property type="entry name" value="Vaccinia Virus protein VP39"/>
    <property type="match status" value="1"/>
</dbReference>
<gene>
    <name evidence="5" type="ORF">E5988_12500</name>
</gene>
<dbReference type="CDD" id="cd02440">
    <property type="entry name" value="AdoMet_MTases"/>
    <property type="match status" value="1"/>
</dbReference>
<evidence type="ECO:0000313" key="5">
    <source>
        <dbReference type="EMBL" id="THG39071.1"/>
    </source>
</evidence>
<sequence>MKPIDLAGFEAKFAQSDDPWSTWDKPDEVVKRHAILHALGPGPLGRVLELGAGNGSNSRSLAARALRLDATEATAHGTRLVARAIAGHAPRARARQLAVPAPPPRPCYDAVVIAELLYYLDPAAMNVLARQMAGLLRPGGRLVLAHHRITFYDFAQQAAGIHDRFAAASGRRWSSRLVRRTGRWSVLALT</sequence>
<organism evidence="5 6">
    <name type="scientific">Sphingomonas olei</name>
    <dbReference type="NCBI Taxonomy" id="1886787"/>
    <lineage>
        <taxon>Bacteria</taxon>
        <taxon>Pseudomonadati</taxon>
        <taxon>Pseudomonadota</taxon>
        <taxon>Alphaproteobacteria</taxon>
        <taxon>Sphingomonadales</taxon>
        <taxon>Sphingomonadaceae</taxon>
        <taxon>Sphingomonas</taxon>
    </lineage>
</organism>
<accession>A0ABY2QFN6</accession>
<keyword evidence="6" id="KW-1185">Reference proteome</keyword>
<proteinExistence type="predicted"/>
<dbReference type="GO" id="GO:0032259">
    <property type="term" value="P:methylation"/>
    <property type="evidence" value="ECO:0007669"/>
    <property type="project" value="UniProtKB-KW"/>
</dbReference>
<dbReference type="PANTHER" id="PTHR43464">
    <property type="entry name" value="METHYLTRANSFERASE"/>
    <property type="match status" value="1"/>
</dbReference>
<comment type="caution">
    <text evidence="5">The sequence shown here is derived from an EMBL/GenBank/DDBJ whole genome shotgun (WGS) entry which is preliminary data.</text>
</comment>
<dbReference type="InterPro" id="IPR041698">
    <property type="entry name" value="Methyltransf_25"/>
</dbReference>
<name>A0ABY2QFN6_9SPHN</name>
<feature type="domain" description="Methyltransferase" evidence="4">
    <location>
        <begin position="47"/>
        <end position="140"/>
    </location>
</feature>
<keyword evidence="1 5" id="KW-0489">Methyltransferase</keyword>
<evidence type="ECO:0000259" key="4">
    <source>
        <dbReference type="Pfam" id="PF13649"/>
    </source>
</evidence>
<dbReference type="Pfam" id="PF13649">
    <property type="entry name" value="Methyltransf_25"/>
    <property type="match status" value="1"/>
</dbReference>
<dbReference type="EMBL" id="SSTI01000009">
    <property type="protein sequence ID" value="THG39071.1"/>
    <property type="molecule type" value="Genomic_DNA"/>
</dbReference>
<dbReference type="SUPFAM" id="SSF53335">
    <property type="entry name" value="S-adenosyl-L-methionine-dependent methyltransferases"/>
    <property type="match status" value="1"/>
</dbReference>
<evidence type="ECO:0000256" key="2">
    <source>
        <dbReference type="ARBA" id="ARBA00022679"/>
    </source>
</evidence>
<keyword evidence="3" id="KW-0949">S-adenosyl-L-methionine</keyword>
<protein>
    <submittedName>
        <fullName evidence="5">Methyltransferase domain-containing protein</fullName>
    </submittedName>
</protein>
<dbReference type="Proteomes" id="UP000308038">
    <property type="component" value="Unassembled WGS sequence"/>
</dbReference>
<dbReference type="RefSeq" id="WP_136451886.1">
    <property type="nucleotide sequence ID" value="NZ_SSTI01000009.1"/>
</dbReference>
<reference evidence="5 6" key="1">
    <citation type="submission" date="2019-04" db="EMBL/GenBank/DDBJ databases">
        <title>Microbes associate with the intestines of laboratory mice.</title>
        <authorList>
            <person name="Navarre W."/>
            <person name="Wong E."/>
            <person name="Huang K.C."/>
            <person name="Tropini C."/>
            <person name="Ng K."/>
            <person name="Yu B."/>
        </authorList>
    </citation>
    <scope>NUCLEOTIDE SEQUENCE [LARGE SCALE GENOMIC DNA]</scope>
    <source>
        <strain evidence="5 6">NM83_B4-11</strain>
    </source>
</reference>
<keyword evidence="2" id="KW-0808">Transferase</keyword>